<feature type="binding site" evidence="9">
    <location>
        <position position="209"/>
    </location>
    <ligand>
        <name>Mg(2+)</name>
        <dbReference type="ChEBI" id="CHEBI:18420"/>
        <note>catalytic</note>
    </ligand>
</feature>
<evidence type="ECO:0000256" key="9">
    <source>
        <dbReference type="PIRSR" id="PIRSR640255-2"/>
    </source>
</evidence>
<accession>A0AAU7M2G2</accession>
<keyword evidence="4 9" id="KW-0479">Metal-binding</keyword>
<dbReference type="GO" id="GO:0004519">
    <property type="term" value="F:endonuclease activity"/>
    <property type="evidence" value="ECO:0007669"/>
    <property type="project" value="UniProtKB-UniRule"/>
</dbReference>
<dbReference type="EC" id="3.1.30.-" evidence="10"/>
<keyword evidence="14" id="KW-0614">Plasmid</keyword>
<evidence type="ECO:0000256" key="11">
    <source>
        <dbReference type="SAM" id="MobiDB-lite"/>
    </source>
</evidence>
<sequence>MKKRKLPSRASAAHLTRRVGTLVALLTGLSLHSCAPVPAQRELAAAGAGLEKLARGLGTAVREHAGASVSTPAPAASKGESANSDGTGDFAACRQFFAGGRPPVVTSRPTHRALCYDAFAILHSGESKTAVYVAQKLNRTLVADADEKRGNRFYADARLRSAERATLEDYKGSGFDRGHLAPAGQMPTAQAMAQSFSLANMVPQAPQHNQGTWRVSVEDATKKYAGRAEGDVYVITGPVFEPSVAQSRTIGPGQVHVPTYLFKLVYDERQGRAWAHWHLNSDATRASKPISYAELVRRTGVEFLPGVHLAD</sequence>
<dbReference type="GO" id="GO:0016787">
    <property type="term" value="F:hydrolase activity"/>
    <property type="evidence" value="ECO:0007669"/>
    <property type="project" value="UniProtKB-KW"/>
</dbReference>
<dbReference type="Pfam" id="PF01223">
    <property type="entry name" value="Endonuclease_NS"/>
    <property type="match status" value="1"/>
</dbReference>
<protein>
    <recommendedName>
        <fullName evidence="10">Endonuclease</fullName>
        <ecNumber evidence="10">3.1.30.-</ecNumber>
    </recommendedName>
</protein>
<evidence type="ECO:0000256" key="6">
    <source>
        <dbReference type="ARBA" id="ARBA00022801"/>
    </source>
</evidence>
<evidence type="ECO:0000256" key="8">
    <source>
        <dbReference type="PIRSR" id="PIRSR640255-1"/>
    </source>
</evidence>
<organism evidence="14">
    <name type="scientific">Polaromonas hydrogenivorans</name>
    <dbReference type="NCBI Taxonomy" id="335476"/>
    <lineage>
        <taxon>Bacteria</taxon>
        <taxon>Pseudomonadati</taxon>
        <taxon>Pseudomonadota</taxon>
        <taxon>Betaproteobacteria</taxon>
        <taxon>Burkholderiales</taxon>
        <taxon>Comamonadaceae</taxon>
        <taxon>Polaromonas</taxon>
    </lineage>
</organism>
<dbReference type="EMBL" id="CP157680">
    <property type="protein sequence ID" value="XBP73298.1"/>
    <property type="molecule type" value="Genomic_DNA"/>
</dbReference>
<dbReference type="PROSITE" id="PS01070">
    <property type="entry name" value="NUCLEASE_NON_SPEC"/>
    <property type="match status" value="1"/>
</dbReference>
<evidence type="ECO:0000256" key="3">
    <source>
        <dbReference type="ARBA" id="ARBA00022722"/>
    </source>
</evidence>
<evidence type="ECO:0000259" key="12">
    <source>
        <dbReference type="SMART" id="SM00477"/>
    </source>
</evidence>
<keyword evidence="5 10" id="KW-0255">Endonuclease</keyword>
<dbReference type="AlphaFoldDB" id="A0AAU7M2G2"/>
<keyword evidence="6 10" id="KW-0378">Hydrolase</keyword>
<proteinExistence type="inferred from homology"/>
<dbReference type="GO" id="GO:0003676">
    <property type="term" value="F:nucleic acid binding"/>
    <property type="evidence" value="ECO:0007669"/>
    <property type="project" value="InterPro"/>
</dbReference>
<evidence type="ECO:0000256" key="1">
    <source>
        <dbReference type="ARBA" id="ARBA00001946"/>
    </source>
</evidence>
<dbReference type="InterPro" id="IPR040255">
    <property type="entry name" value="Non-specific_endonuclease"/>
</dbReference>
<evidence type="ECO:0000256" key="4">
    <source>
        <dbReference type="ARBA" id="ARBA00022723"/>
    </source>
</evidence>
<dbReference type="PANTHER" id="PTHR13966">
    <property type="entry name" value="ENDONUCLEASE RELATED"/>
    <property type="match status" value="1"/>
</dbReference>
<dbReference type="InterPro" id="IPR001604">
    <property type="entry name" value="Endo_G_ENPP1-like_dom"/>
</dbReference>
<comment type="cofactor">
    <cofactor evidence="1 10">
        <name>Mg(2+)</name>
        <dbReference type="ChEBI" id="CHEBI:18420"/>
    </cofactor>
</comment>
<keyword evidence="3 10" id="KW-0540">Nuclease</keyword>
<feature type="active site" description="Proton acceptor" evidence="8">
    <location>
        <position position="179"/>
    </location>
</feature>
<evidence type="ECO:0000313" key="14">
    <source>
        <dbReference type="EMBL" id="XBP73298.1"/>
    </source>
</evidence>
<dbReference type="SMART" id="SM00892">
    <property type="entry name" value="Endonuclease_NS"/>
    <property type="match status" value="1"/>
</dbReference>
<dbReference type="SUPFAM" id="SSF54060">
    <property type="entry name" value="His-Me finger endonucleases"/>
    <property type="match status" value="1"/>
</dbReference>
<evidence type="ECO:0000256" key="10">
    <source>
        <dbReference type="RuleBase" id="RU366055"/>
    </source>
</evidence>
<dbReference type="InterPro" id="IPR044925">
    <property type="entry name" value="His-Me_finger_sf"/>
</dbReference>
<dbReference type="SMART" id="SM00477">
    <property type="entry name" value="NUC"/>
    <property type="match status" value="1"/>
</dbReference>
<dbReference type="InterPro" id="IPR020821">
    <property type="entry name" value="ENPP1-3/EXOG-like_nuc-like"/>
</dbReference>
<name>A0AAU7M2G2_9BURK</name>
<dbReference type="PANTHER" id="PTHR13966:SF5">
    <property type="entry name" value="ENDONUCLEASE G, MITOCHONDRIAL"/>
    <property type="match status" value="1"/>
</dbReference>
<reference evidence="14" key="1">
    <citation type="submission" date="2024-05" db="EMBL/GenBank/DDBJ databases">
        <authorList>
            <person name="Bunk B."/>
            <person name="Swiderski J."/>
            <person name="Sproer C."/>
            <person name="Thiel V."/>
        </authorList>
    </citation>
    <scope>NUCLEOTIDE SEQUENCE</scope>
    <source>
        <strain evidence="14">DSM 17735</strain>
        <plasmid evidence="14">p5</plasmid>
    </source>
</reference>
<evidence type="ECO:0000259" key="13">
    <source>
        <dbReference type="SMART" id="SM00892"/>
    </source>
</evidence>
<dbReference type="InterPro" id="IPR018524">
    <property type="entry name" value="DNA/RNA_endonuclease_AS"/>
</dbReference>
<gene>
    <name evidence="14" type="ORF">ABLV49_25720</name>
</gene>
<geneLocation type="plasmid" evidence="14">
    <name>p5</name>
</geneLocation>
<feature type="domain" description="DNA/RNA non-specific endonuclease/pyrophosphatase/phosphodiesterase" evidence="13">
    <location>
        <begin position="115"/>
        <end position="310"/>
    </location>
</feature>
<evidence type="ECO:0000256" key="7">
    <source>
        <dbReference type="ARBA" id="ARBA00022842"/>
    </source>
</evidence>
<dbReference type="InterPro" id="IPR044929">
    <property type="entry name" value="DNA/RNA_non-sp_Endonuclease_sf"/>
</dbReference>
<comment type="similarity">
    <text evidence="2 10">Belongs to the DNA/RNA non-specific endonuclease family.</text>
</comment>
<dbReference type="RefSeq" id="WP_349283393.1">
    <property type="nucleotide sequence ID" value="NZ_CBCSCU010000054.1"/>
</dbReference>
<dbReference type="GO" id="GO:0046872">
    <property type="term" value="F:metal ion binding"/>
    <property type="evidence" value="ECO:0007669"/>
    <property type="project" value="UniProtKB-KW"/>
</dbReference>
<keyword evidence="7" id="KW-0460">Magnesium</keyword>
<dbReference type="Gene3D" id="3.40.570.10">
    <property type="entry name" value="Extracellular Endonuclease, subunit A"/>
    <property type="match status" value="1"/>
</dbReference>
<feature type="domain" description="ENPP1-3/EXOG-like endonuclease/phosphodiesterase" evidence="12">
    <location>
        <begin position="116"/>
        <end position="310"/>
    </location>
</feature>
<feature type="region of interest" description="Disordered" evidence="11">
    <location>
        <begin position="64"/>
        <end position="85"/>
    </location>
</feature>
<evidence type="ECO:0000256" key="5">
    <source>
        <dbReference type="ARBA" id="ARBA00022759"/>
    </source>
</evidence>
<evidence type="ECO:0000256" key="2">
    <source>
        <dbReference type="ARBA" id="ARBA00010052"/>
    </source>
</evidence>